<name>A0A1D1VR77_RAMVA</name>
<dbReference type="SUPFAM" id="SSF52467">
    <property type="entry name" value="DHS-like NAD/FAD-binding domain"/>
    <property type="match status" value="1"/>
</dbReference>
<evidence type="ECO:0000256" key="5">
    <source>
        <dbReference type="ARBA" id="ARBA00023027"/>
    </source>
</evidence>
<comment type="similarity">
    <text evidence="6">Belongs to the sirtuin family. Class IV subfamily.</text>
</comment>
<evidence type="ECO:0000256" key="2">
    <source>
        <dbReference type="ARBA" id="ARBA00022679"/>
    </source>
</evidence>
<keyword evidence="11" id="KW-1185">Reference proteome</keyword>
<dbReference type="Gene3D" id="2.20.28.200">
    <property type="match status" value="1"/>
</dbReference>
<dbReference type="GO" id="GO:0046872">
    <property type="term" value="F:metal ion binding"/>
    <property type="evidence" value="ECO:0007669"/>
    <property type="project" value="UniProtKB-KW"/>
</dbReference>
<feature type="region of interest" description="Disordered" evidence="8">
    <location>
        <begin position="298"/>
        <end position="340"/>
    </location>
</feature>
<evidence type="ECO:0000256" key="7">
    <source>
        <dbReference type="PROSITE-ProRule" id="PRU00236"/>
    </source>
</evidence>
<keyword evidence="2" id="KW-0808">Transferase</keyword>
<dbReference type="STRING" id="947166.A0A1D1VR77"/>
<dbReference type="PROSITE" id="PS50305">
    <property type="entry name" value="SIRTUIN"/>
    <property type="match status" value="1"/>
</dbReference>
<dbReference type="InterPro" id="IPR003000">
    <property type="entry name" value="Sirtuin"/>
</dbReference>
<proteinExistence type="inferred from homology"/>
<dbReference type="EC" id="2.3.1.286" evidence="1"/>
<comment type="caution">
    <text evidence="10">The sequence shown here is derived from an EMBL/GenBank/DDBJ whole genome shotgun (WGS) entry which is preliminary data.</text>
</comment>
<feature type="binding site" evidence="7">
    <location>
        <position position="144"/>
    </location>
    <ligand>
        <name>Zn(2+)</name>
        <dbReference type="ChEBI" id="CHEBI:29105"/>
    </ligand>
</feature>
<dbReference type="Proteomes" id="UP000186922">
    <property type="component" value="Unassembled WGS sequence"/>
</dbReference>
<dbReference type="OrthoDB" id="2919105at2759"/>
<evidence type="ECO:0000256" key="1">
    <source>
        <dbReference type="ARBA" id="ARBA00012928"/>
    </source>
</evidence>
<feature type="binding site" evidence="7">
    <location>
        <position position="141"/>
    </location>
    <ligand>
        <name>Zn(2+)</name>
        <dbReference type="ChEBI" id="CHEBI:29105"/>
    </ligand>
</feature>
<feature type="binding site" evidence="7">
    <location>
        <position position="176"/>
    </location>
    <ligand>
        <name>Zn(2+)</name>
        <dbReference type="ChEBI" id="CHEBI:29105"/>
    </ligand>
</feature>
<feature type="compositionally biased region" description="Basic and acidic residues" evidence="8">
    <location>
        <begin position="314"/>
        <end position="325"/>
    </location>
</feature>
<dbReference type="Gene3D" id="3.40.50.1220">
    <property type="entry name" value="TPP-binding domain"/>
    <property type="match status" value="1"/>
</dbReference>
<evidence type="ECO:0000256" key="4">
    <source>
        <dbReference type="ARBA" id="ARBA00022833"/>
    </source>
</evidence>
<dbReference type="PANTHER" id="PTHR11085">
    <property type="entry name" value="NAD-DEPENDENT PROTEIN DEACYLASE SIRTUIN-5, MITOCHONDRIAL-RELATED"/>
    <property type="match status" value="1"/>
</dbReference>
<reference evidence="10 11" key="1">
    <citation type="journal article" date="2016" name="Nat. Commun.">
        <title>Extremotolerant tardigrade genome and improved radiotolerance of human cultured cells by tardigrade-unique protein.</title>
        <authorList>
            <person name="Hashimoto T."/>
            <person name="Horikawa D.D."/>
            <person name="Saito Y."/>
            <person name="Kuwahara H."/>
            <person name="Kozuka-Hata H."/>
            <person name="Shin-I T."/>
            <person name="Minakuchi Y."/>
            <person name="Ohishi K."/>
            <person name="Motoyama A."/>
            <person name="Aizu T."/>
            <person name="Enomoto A."/>
            <person name="Kondo K."/>
            <person name="Tanaka S."/>
            <person name="Hara Y."/>
            <person name="Koshikawa S."/>
            <person name="Sagara H."/>
            <person name="Miura T."/>
            <person name="Yokobori S."/>
            <person name="Miyagawa K."/>
            <person name="Suzuki Y."/>
            <person name="Kubo T."/>
            <person name="Oyama M."/>
            <person name="Kohara Y."/>
            <person name="Fujiyama A."/>
            <person name="Arakawa K."/>
            <person name="Katayama T."/>
            <person name="Toyoda A."/>
            <person name="Kunieda T."/>
        </authorList>
    </citation>
    <scope>NUCLEOTIDE SEQUENCE [LARGE SCALE GENOMIC DNA]</scope>
    <source>
        <strain evidence="10 11">YOKOZUNA-1</strain>
    </source>
</reference>
<dbReference type="GO" id="GO:0003714">
    <property type="term" value="F:transcription corepressor activity"/>
    <property type="evidence" value="ECO:0007669"/>
    <property type="project" value="TreeGrafter"/>
</dbReference>
<evidence type="ECO:0000313" key="11">
    <source>
        <dbReference type="Proteomes" id="UP000186922"/>
    </source>
</evidence>
<dbReference type="GO" id="GO:0070403">
    <property type="term" value="F:NAD+ binding"/>
    <property type="evidence" value="ECO:0007669"/>
    <property type="project" value="InterPro"/>
</dbReference>
<feature type="active site" description="Proton acceptor" evidence="7">
    <location>
        <position position="133"/>
    </location>
</feature>
<dbReference type="Pfam" id="PF02146">
    <property type="entry name" value="SIR2"/>
    <property type="match status" value="1"/>
</dbReference>
<evidence type="ECO:0000256" key="8">
    <source>
        <dbReference type="SAM" id="MobiDB-lite"/>
    </source>
</evidence>
<dbReference type="EMBL" id="BDGG01000007">
    <property type="protein sequence ID" value="GAV01454.1"/>
    <property type="molecule type" value="Genomic_DNA"/>
</dbReference>
<dbReference type="GO" id="GO:0046969">
    <property type="term" value="F:histone H3K9 deacetylase activity, NAD-dependent"/>
    <property type="evidence" value="ECO:0007669"/>
    <property type="project" value="TreeGrafter"/>
</dbReference>
<gene>
    <name evidence="10" type="primary">RvY_12164-1</name>
    <name evidence="10" type="synonym">RvY_12164.1</name>
    <name evidence="10" type="ORF">RvY_12164</name>
</gene>
<dbReference type="GO" id="GO:0005634">
    <property type="term" value="C:nucleus"/>
    <property type="evidence" value="ECO:0007669"/>
    <property type="project" value="TreeGrafter"/>
</dbReference>
<evidence type="ECO:0000313" key="10">
    <source>
        <dbReference type="EMBL" id="GAV01454.1"/>
    </source>
</evidence>
<dbReference type="InterPro" id="IPR050134">
    <property type="entry name" value="NAD-dep_sirtuin_deacylases"/>
</dbReference>
<dbReference type="PANTHER" id="PTHR11085:SF12">
    <property type="entry name" value="NAD-DEPENDENT PROTEIN DEACYLASE SIRTUIN-6"/>
    <property type="match status" value="1"/>
</dbReference>
<keyword evidence="5" id="KW-0520">NAD</keyword>
<evidence type="ECO:0000259" key="9">
    <source>
        <dbReference type="PROSITE" id="PS50305"/>
    </source>
</evidence>
<evidence type="ECO:0000256" key="6">
    <source>
        <dbReference type="ARBA" id="ARBA00038170"/>
    </source>
</evidence>
<dbReference type="InterPro" id="IPR026590">
    <property type="entry name" value="Ssirtuin_cat_dom"/>
</dbReference>
<dbReference type="GO" id="GO:0000122">
    <property type="term" value="P:negative regulation of transcription by RNA polymerase II"/>
    <property type="evidence" value="ECO:0007669"/>
    <property type="project" value="TreeGrafter"/>
</dbReference>
<feature type="domain" description="Deacetylase sirtuin-type" evidence="9">
    <location>
        <begin position="27"/>
        <end position="273"/>
    </location>
</feature>
<keyword evidence="3 7" id="KW-0479">Metal-binding</keyword>
<dbReference type="InterPro" id="IPR029035">
    <property type="entry name" value="DHS-like_NAD/FAD-binding_dom"/>
</dbReference>
<protein>
    <recommendedName>
        <fullName evidence="1">protein acetyllysine N-acetyltransferase</fullName>
        <ecNumber evidence="1">2.3.1.286</ecNumber>
    </recommendedName>
</protein>
<evidence type="ECO:0000256" key="3">
    <source>
        <dbReference type="ARBA" id="ARBA00022723"/>
    </source>
</evidence>
<keyword evidence="4 7" id="KW-0862">Zinc</keyword>
<dbReference type="FunFam" id="3.40.50.1220:FF:000038">
    <property type="entry name" value="NAD-dependent protein deacetylase sirtuin-6 isoform X2"/>
    <property type="match status" value="1"/>
</dbReference>
<accession>A0A1D1VR77</accession>
<organism evidence="10 11">
    <name type="scientific">Ramazzottius varieornatus</name>
    <name type="common">Water bear</name>
    <name type="synonym">Tardigrade</name>
    <dbReference type="NCBI Taxonomy" id="947166"/>
    <lineage>
        <taxon>Eukaryota</taxon>
        <taxon>Metazoa</taxon>
        <taxon>Ecdysozoa</taxon>
        <taxon>Tardigrada</taxon>
        <taxon>Eutardigrada</taxon>
        <taxon>Parachela</taxon>
        <taxon>Hypsibioidea</taxon>
        <taxon>Ramazzottiidae</taxon>
        <taxon>Ramazzottius</taxon>
    </lineage>
</organism>
<sequence>MSGNYAAGLSKYANKGILGLPEHEDSPEFIRKKISLLVQMIRSAQHVVVHTGAGISTSAGIADFRGPKGIWTAEKKKIAPATSKPFDEVVPTYTHMALVELVRQNVVQFVISQNIDGLHLRSGLSPGHLAEMHGNIFMERCRKCRRLYTRKTLVPTIGVKPTGGICEALNARGSPCRGVLVDTMLDWKSPLPLEDLDAATLNAKAADLNIVLGSTMQITPAGDLPRSRKQFDPNAKFVICNLQQTKFDGDADLIMRAKVDDIFAAVMAELGLKAAPYSKETDPVLATTNERKEFVRALKHPPEHRVRPLTATDEETKPEIVPKKVEKSRKRKFDEENDLG</sequence>
<dbReference type="AlphaFoldDB" id="A0A1D1VR77"/>
<feature type="binding site" evidence="7">
    <location>
        <position position="166"/>
    </location>
    <ligand>
        <name>Zn(2+)</name>
        <dbReference type="ChEBI" id="CHEBI:29105"/>
    </ligand>
</feature>